<proteinExistence type="predicted"/>
<sequence length="83" mass="9101">MAVIKGYGNTHAQGIVIVEIFMAQRQPVDTLWYQRQHAVLDAVRVAVTGETDGDPTQQLEPLADFPKPPSKLSRPPSTCLFPG</sequence>
<dbReference type="AlphaFoldDB" id="A0A2N7TV95"/>
<gene>
    <name evidence="2" type="ORF">C1H69_22220</name>
</gene>
<reference evidence="2 3" key="1">
    <citation type="submission" date="2018-01" db="EMBL/GenBank/DDBJ databases">
        <title>Halomonas endophytica sp. nov., isolated from storage liquid in the stems of Populus euphratica.</title>
        <authorList>
            <person name="Chen C."/>
        </authorList>
    </citation>
    <scope>NUCLEOTIDE SEQUENCE [LARGE SCALE GENOMIC DNA]</scope>
    <source>
        <strain evidence="2 3">MC28</strain>
    </source>
</reference>
<evidence type="ECO:0000256" key="1">
    <source>
        <dbReference type="SAM" id="MobiDB-lite"/>
    </source>
</evidence>
<name>A0A2N7TV95_9GAMM</name>
<comment type="caution">
    <text evidence="2">The sequence shown here is derived from an EMBL/GenBank/DDBJ whole genome shotgun (WGS) entry which is preliminary data.</text>
</comment>
<organism evidence="2 3">
    <name type="scientific">Billgrantia endophytica</name>
    <dbReference type="NCBI Taxonomy" id="2033802"/>
    <lineage>
        <taxon>Bacteria</taxon>
        <taxon>Pseudomonadati</taxon>
        <taxon>Pseudomonadota</taxon>
        <taxon>Gammaproteobacteria</taxon>
        <taxon>Oceanospirillales</taxon>
        <taxon>Halomonadaceae</taxon>
        <taxon>Billgrantia</taxon>
    </lineage>
</organism>
<evidence type="ECO:0000313" key="2">
    <source>
        <dbReference type="EMBL" id="PMR72100.1"/>
    </source>
</evidence>
<dbReference type="RefSeq" id="WP_102655564.1">
    <property type="nucleotide sequence ID" value="NZ_PNRF01000047.1"/>
</dbReference>
<feature type="region of interest" description="Disordered" evidence="1">
    <location>
        <begin position="51"/>
        <end position="83"/>
    </location>
</feature>
<keyword evidence="3" id="KW-1185">Reference proteome</keyword>
<dbReference type="EMBL" id="PNRF01000047">
    <property type="protein sequence ID" value="PMR72100.1"/>
    <property type="molecule type" value="Genomic_DNA"/>
</dbReference>
<evidence type="ECO:0000313" key="3">
    <source>
        <dbReference type="Proteomes" id="UP000235803"/>
    </source>
</evidence>
<protein>
    <submittedName>
        <fullName evidence="2">Uncharacterized protein</fullName>
    </submittedName>
</protein>
<dbReference type="Proteomes" id="UP000235803">
    <property type="component" value="Unassembled WGS sequence"/>
</dbReference>
<accession>A0A2N7TV95</accession>